<feature type="domain" description="Nephrocystin 3-like N-terminal" evidence="4">
    <location>
        <begin position="402"/>
        <end position="560"/>
    </location>
</feature>
<evidence type="ECO:0000256" key="2">
    <source>
        <dbReference type="SAM" id="MobiDB-lite"/>
    </source>
</evidence>
<dbReference type="PANTHER" id="PTHR10039:SF16">
    <property type="entry name" value="GPI INOSITOL-DEACYLASE"/>
    <property type="match status" value="1"/>
</dbReference>
<dbReference type="Proteomes" id="UP000297716">
    <property type="component" value="Unassembled WGS sequence"/>
</dbReference>
<gene>
    <name evidence="5" type="ORF">E0Z10_g7485</name>
</gene>
<dbReference type="SUPFAM" id="SSF53474">
    <property type="entry name" value="alpha/beta-Hydrolases"/>
    <property type="match status" value="1"/>
</dbReference>
<dbReference type="InterPro" id="IPR015943">
    <property type="entry name" value="WD40/YVTN_repeat-like_dom_sf"/>
</dbReference>
<dbReference type="PANTHER" id="PTHR10039">
    <property type="entry name" value="AMELOGENIN"/>
    <property type="match status" value="1"/>
</dbReference>
<evidence type="ECO:0008006" key="7">
    <source>
        <dbReference type="Google" id="ProtNLM"/>
    </source>
</evidence>
<feature type="compositionally biased region" description="Polar residues" evidence="2">
    <location>
        <begin position="12"/>
        <end position="34"/>
    </location>
</feature>
<name>A0A4Z0YBH1_9PEZI</name>
<dbReference type="InterPro" id="IPR036322">
    <property type="entry name" value="WD40_repeat_dom_sf"/>
</dbReference>
<evidence type="ECO:0000256" key="1">
    <source>
        <dbReference type="ARBA" id="ARBA00022737"/>
    </source>
</evidence>
<evidence type="ECO:0000259" key="3">
    <source>
        <dbReference type="Pfam" id="PF22939"/>
    </source>
</evidence>
<dbReference type="SUPFAM" id="SSF50969">
    <property type="entry name" value="YVTN repeat-like/Quinoprotein amine dehydrogenase"/>
    <property type="match status" value="1"/>
</dbReference>
<dbReference type="SUPFAM" id="SSF50978">
    <property type="entry name" value="WD40 repeat-like"/>
    <property type="match status" value="1"/>
</dbReference>
<protein>
    <recommendedName>
        <fullName evidence="7">GPI inositol-deacylase</fullName>
    </recommendedName>
</protein>
<evidence type="ECO:0000313" key="6">
    <source>
        <dbReference type="Proteomes" id="UP000297716"/>
    </source>
</evidence>
<keyword evidence="1" id="KW-0677">Repeat</keyword>
<organism evidence="5 6">
    <name type="scientific">Xylaria hypoxylon</name>
    <dbReference type="NCBI Taxonomy" id="37992"/>
    <lineage>
        <taxon>Eukaryota</taxon>
        <taxon>Fungi</taxon>
        <taxon>Dikarya</taxon>
        <taxon>Ascomycota</taxon>
        <taxon>Pezizomycotina</taxon>
        <taxon>Sordariomycetes</taxon>
        <taxon>Xylariomycetidae</taxon>
        <taxon>Xylariales</taxon>
        <taxon>Xylariaceae</taxon>
        <taxon>Xylaria</taxon>
    </lineage>
</organism>
<feature type="region of interest" description="Disordered" evidence="2">
    <location>
        <begin position="1"/>
        <end position="67"/>
    </location>
</feature>
<reference evidence="5 6" key="1">
    <citation type="submission" date="2019-03" db="EMBL/GenBank/DDBJ databases">
        <title>Draft genome sequence of Xylaria hypoxylon DSM 108379, a ubiquitous saprotrophic-parasitic fungi on hardwood.</title>
        <authorList>
            <person name="Buettner E."/>
            <person name="Leonhardt S."/>
            <person name="Gebauer A.M."/>
            <person name="Liers C."/>
            <person name="Hofrichter M."/>
            <person name="Kellner H."/>
        </authorList>
    </citation>
    <scope>NUCLEOTIDE SEQUENCE [LARGE SCALE GENOMIC DNA]</scope>
    <source>
        <strain evidence="5 6">DSM 108379</strain>
    </source>
</reference>
<dbReference type="Gene3D" id="2.130.10.10">
    <property type="entry name" value="YVTN repeat-like/Quinoprotein amine dehydrogenase"/>
    <property type="match status" value="2"/>
</dbReference>
<accession>A0A4Z0YBH1</accession>
<dbReference type="InterPro" id="IPR011044">
    <property type="entry name" value="Quino_amine_DH_bsu"/>
</dbReference>
<dbReference type="InterPro" id="IPR056884">
    <property type="entry name" value="NPHP3-like_N"/>
</dbReference>
<evidence type="ECO:0000259" key="4">
    <source>
        <dbReference type="Pfam" id="PF24883"/>
    </source>
</evidence>
<feature type="domain" description="GPI inositol-deacylase winged helix" evidence="3">
    <location>
        <begin position="671"/>
        <end position="741"/>
    </location>
</feature>
<proteinExistence type="predicted"/>
<comment type="caution">
    <text evidence="5">The sequence shown here is derived from an EMBL/GenBank/DDBJ whole genome shotgun (WGS) entry which is preliminary data.</text>
</comment>
<dbReference type="InterPro" id="IPR029058">
    <property type="entry name" value="AB_hydrolase_fold"/>
</dbReference>
<dbReference type="EMBL" id="SKBN01000176">
    <property type="protein sequence ID" value="TGJ81284.1"/>
    <property type="molecule type" value="Genomic_DNA"/>
</dbReference>
<dbReference type="InterPro" id="IPR054471">
    <property type="entry name" value="GPIID_WHD"/>
</dbReference>
<dbReference type="OrthoDB" id="1658288at2759"/>
<sequence length="1601" mass="179505">MPPWKFLKTKRASQPANPIPGTTPNLLAPPTSSEVELAPDERGVNFGTVGYDVSPPTGRRQSTRSAISDIHGQLLPSLSIGRERSRSRDRRDDPLGLTVLYTPEKDQRMVDIVFIHGLGGTSLQTWCKNRELELLWPKLWLPKEGDLSVARILTFGYNANFSSKKQQTASTINDFATDLLYSMKYGLDEGGEKIGQVPIIIVAHSMGGLVFKKAFIHGQLNQEYRQLMSSIKSVLFLGTPHRGTDLAETLNRVLSSSVFGHGSKEYVTELTRNSTTIDELNESFRHHASKLQIFSFYETLGTQIGPVNIMILEKQSSLLGYENETAKPLNANHHDVCKFTGPDDSNYRSVRDALRSIVNTLRFSSANDGGAEKELDILQRWLGVGNAQDDDISILRSVRKAGTCEDLVKLPEFESWLLSDRPHILWANAPPGNGKSVQCAFVIDFLRSHHGCVHWFFRHGYTDKQPLANMFRSVAYQIASQDANFCHSLVQQAKSGTQIIKADAATAWRLLFAPRLSMLNYDLFWVIDGLDESESSRTLIDLMSNIGQSESKIHMLFFSRPLPKISHSFQKARKRVQVTEIGLRDNLKDIRLATADELEEFPASEEFKQLIVDEITERSQGSFLWTSLVLKRVLRCFRPEDVRRVLRDAPDGMDKLYNRMADTITHEQDADRRLCRVLLSWATYCVRPLTVNELKAQYAAELDTFLDLNHLIGQICGEFVHINRGDQLMLVHQTAREYLRTTNKLGFSLESSEVNKELLATCLESLSDLSPNKTLQRKISPFLSYSSVFWSYHLDRCSVESDNVLEMLFAFFSSDYPTSWIHELALSGQLSTLVKTSSSLSAFARKRRKADFIKPPFLHRLPELTLLEIWAVDLLKVTAKFGSYMSQNPETIYTCIPPLCPENSIIFQNFSRKPAASISVTGLSNMDWDDCLARVSSGTDQALHVAVSNQFLAVASESSNGRATIKFWNSVIFQERSGFSVDEPIGTIAFSKTGVLFACYGLDHTFVWNVADGSIIAKVQSPRRERAMALQFAPDESFIIIATNLRRVYKLDLKAENPSWATFDSTLLEERFLPEGAFINSPSSLAFNEDCSQLAVAYRGFPLAIWSLDPPKVLARSKRKQKQGHTTSNTWTGVNRVVWHPFSGQVLGIYRDGNIFKWGPSDNTHVEVKQELDATPSEIRCSYSGIFFSTSDVRGSIKIYDYSQMVLIYKLASDDIINSIAFSPDSQRFYDLRGSYCNVWEPNCLLRTVEAGSLEDTESIYSSEPERRGSLLNDFENDEDDVRSTCLTLYASEAQVENRLVITAVATCPGNQQLCAYAKDEGVVEVYDIGKNVRHIIAQSAFGMDVGYVSLSRNVYSEKYSSARGTISQLLFDGASEHLLICGGEKLQIIRLVDGSVVAEADVDPKEPSTIWENQVTDSEILLAFTAGSVKAYSWRNLELKRTIPVVIDSTNDTTPASSLTMEFLLPSYHPKTHLTIASYEESNSRYFTFLILDTSALGSSSSQGNVLHAIEIPSAVADHIERPLGILEDGRLVFLDGNLWVCTVRLLSGPQSRLKRHFFLPRDWLTSAGLLLCRIQADGTLLCPSRGEMAVVKSEIGMDW</sequence>
<keyword evidence="6" id="KW-1185">Reference proteome</keyword>
<dbReference type="Pfam" id="PF24883">
    <property type="entry name" value="NPHP3_N"/>
    <property type="match status" value="1"/>
</dbReference>
<dbReference type="Gene3D" id="3.40.50.1820">
    <property type="entry name" value="alpha/beta hydrolase"/>
    <property type="match status" value="1"/>
</dbReference>
<evidence type="ECO:0000313" key="5">
    <source>
        <dbReference type="EMBL" id="TGJ81284.1"/>
    </source>
</evidence>
<dbReference type="Pfam" id="PF22939">
    <property type="entry name" value="WHD_GPIID"/>
    <property type="match status" value="1"/>
</dbReference>